<accession>A0A3P7VHQ9</accession>
<organism evidence="2 3">
    <name type="scientific">Haemonchus placei</name>
    <name type="common">Barber's pole worm</name>
    <dbReference type="NCBI Taxonomy" id="6290"/>
    <lineage>
        <taxon>Eukaryota</taxon>
        <taxon>Metazoa</taxon>
        <taxon>Ecdysozoa</taxon>
        <taxon>Nematoda</taxon>
        <taxon>Chromadorea</taxon>
        <taxon>Rhabditida</taxon>
        <taxon>Rhabditina</taxon>
        <taxon>Rhabditomorpha</taxon>
        <taxon>Strongyloidea</taxon>
        <taxon>Trichostrongylidae</taxon>
        <taxon>Haemonchus</taxon>
    </lineage>
</organism>
<evidence type="ECO:0000313" key="3">
    <source>
        <dbReference type="Proteomes" id="UP000268014"/>
    </source>
</evidence>
<feature type="region of interest" description="Disordered" evidence="1">
    <location>
        <begin position="79"/>
        <end position="98"/>
    </location>
</feature>
<protein>
    <submittedName>
        <fullName evidence="2">Uncharacterized protein</fullName>
    </submittedName>
</protein>
<evidence type="ECO:0000313" key="2">
    <source>
        <dbReference type="EMBL" id="VDO47440.1"/>
    </source>
</evidence>
<dbReference type="EMBL" id="UZAF01018045">
    <property type="protein sequence ID" value="VDO47440.1"/>
    <property type="molecule type" value="Genomic_DNA"/>
</dbReference>
<name>A0A3P7VHQ9_HAEPC</name>
<proteinExistence type="predicted"/>
<evidence type="ECO:0000256" key="1">
    <source>
        <dbReference type="SAM" id="MobiDB-lite"/>
    </source>
</evidence>
<sequence length="114" mass="12505">MLPCYLVDRMTFGEQALSSGDNPRRTARNVKESVDFSGKNALSLKSSSEMSSSRFGICEKKFKYECPTSLLTIHLGWKGDKLKRGDPPPSPSSNENSAECCAGYYLSNGNCVPQ</sequence>
<dbReference type="OrthoDB" id="5847854at2759"/>
<reference evidence="2 3" key="1">
    <citation type="submission" date="2018-11" db="EMBL/GenBank/DDBJ databases">
        <authorList>
            <consortium name="Pathogen Informatics"/>
        </authorList>
    </citation>
    <scope>NUCLEOTIDE SEQUENCE [LARGE SCALE GENOMIC DNA]</scope>
    <source>
        <strain evidence="2 3">MHpl1</strain>
    </source>
</reference>
<dbReference type="Proteomes" id="UP000268014">
    <property type="component" value="Unassembled WGS sequence"/>
</dbReference>
<dbReference type="AlphaFoldDB" id="A0A3P7VHQ9"/>
<gene>
    <name evidence="2" type="ORF">HPLM_LOCUS12987</name>
</gene>
<keyword evidence="3" id="KW-1185">Reference proteome</keyword>